<proteinExistence type="predicted"/>
<reference evidence="2" key="1">
    <citation type="submission" date="2017-04" db="EMBL/GenBank/DDBJ databases">
        <title>Genome evolution of the luminous symbionts of deep sea anglerfish.</title>
        <authorList>
            <person name="Hendry T.A."/>
        </authorList>
    </citation>
    <scope>NUCLEOTIDE SEQUENCE [LARGE SCALE GENOMIC DNA]</scope>
</reference>
<gene>
    <name evidence="1" type="ORF">BTN50_0721</name>
</gene>
<sequence length="58" mass="6822">MVKYVFSMPLRDLQTFINSVFLKLLNYRCYALTLHALVNEPKQLTSRSRREIKEASST</sequence>
<name>A0A291B8B2_9GAMM</name>
<dbReference type="Proteomes" id="UP000218160">
    <property type="component" value="Chromosome 1"/>
</dbReference>
<accession>A0A291B8B2</accession>
<organism evidence="1 2">
    <name type="scientific">Candidatus Enterovibrio altilux</name>
    <dbReference type="NCBI Taxonomy" id="1927128"/>
    <lineage>
        <taxon>Bacteria</taxon>
        <taxon>Pseudomonadati</taxon>
        <taxon>Pseudomonadota</taxon>
        <taxon>Gammaproteobacteria</taxon>
        <taxon>Vibrionales</taxon>
        <taxon>Vibrionaceae</taxon>
        <taxon>Enterovibrio</taxon>
    </lineage>
</organism>
<dbReference type="AlphaFoldDB" id="A0A291B8B2"/>
<dbReference type="EMBL" id="CP020660">
    <property type="protein sequence ID" value="ATF09235.1"/>
    <property type="molecule type" value="Genomic_DNA"/>
</dbReference>
<keyword evidence="2" id="KW-1185">Reference proteome</keyword>
<protein>
    <submittedName>
        <fullName evidence="1">Uncharacterized protein</fullName>
    </submittedName>
</protein>
<dbReference type="KEGG" id="elux:BTN50_0721"/>
<evidence type="ECO:0000313" key="2">
    <source>
        <dbReference type="Proteomes" id="UP000218160"/>
    </source>
</evidence>
<evidence type="ECO:0000313" key="1">
    <source>
        <dbReference type="EMBL" id="ATF09235.1"/>
    </source>
</evidence>